<evidence type="ECO:0000313" key="2">
    <source>
        <dbReference type="EMBL" id="MBM3226047.1"/>
    </source>
</evidence>
<dbReference type="SMART" id="SM00044">
    <property type="entry name" value="CYCc"/>
    <property type="match status" value="1"/>
</dbReference>
<sequence length="191" mass="19843">MLTPMAEQFPAAVLFADISGFTPLTEALAQHGAEGPEEMTRLLNAYFSRLITAIEAEGGEVVKFSGDALTALFPATEEPLEHATRRAVQATTAMHALMGDFATVPTSAGPITLAVKIGVGVGTIAAFRIGGVLERWEYVVAGDPIRQVAEAEQVAHPGETVLSPESMAVLATPGAPSSLPPPCPGRSTLHA</sequence>
<comment type="caution">
    <text evidence="2">The sequence shown here is derived from an EMBL/GenBank/DDBJ whole genome shotgun (WGS) entry which is preliminary data.</text>
</comment>
<protein>
    <submittedName>
        <fullName evidence="2">Adenylate/guanylate cyclase domain-containing protein</fullName>
    </submittedName>
</protein>
<name>A0A938B2G1_UNCTE</name>
<dbReference type="PANTHER" id="PTHR47455:SF1">
    <property type="entry name" value="GUANYLATE CYCLASE DOMAIN-CONTAINING PROTEIN"/>
    <property type="match status" value="1"/>
</dbReference>
<dbReference type="GO" id="GO:0009190">
    <property type="term" value="P:cyclic nucleotide biosynthetic process"/>
    <property type="evidence" value="ECO:0007669"/>
    <property type="project" value="InterPro"/>
</dbReference>
<proteinExistence type="predicted"/>
<dbReference type="PANTHER" id="PTHR47455">
    <property type="entry name" value="ADENYLYL CYCLASE BETA"/>
    <property type="match status" value="1"/>
</dbReference>
<feature type="domain" description="Guanylate cyclase" evidence="1">
    <location>
        <begin position="12"/>
        <end position="152"/>
    </location>
</feature>
<accession>A0A938B2G1</accession>
<dbReference type="AlphaFoldDB" id="A0A938B2G1"/>
<dbReference type="GO" id="GO:0035556">
    <property type="term" value="P:intracellular signal transduction"/>
    <property type="evidence" value="ECO:0007669"/>
    <property type="project" value="InterPro"/>
</dbReference>
<dbReference type="Gene3D" id="3.30.70.1230">
    <property type="entry name" value="Nucleotide cyclase"/>
    <property type="match status" value="1"/>
</dbReference>
<dbReference type="CDD" id="cd07302">
    <property type="entry name" value="CHD"/>
    <property type="match status" value="1"/>
</dbReference>
<reference evidence="2" key="1">
    <citation type="submission" date="2019-03" db="EMBL/GenBank/DDBJ databases">
        <title>Lake Tanganyika Metagenome-Assembled Genomes (MAGs).</title>
        <authorList>
            <person name="Tran P."/>
        </authorList>
    </citation>
    <scope>NUCLEOTIDE SEQUENCE</scope>
    <source>
        <strain evidence="2">K_DeepCast_65m_m2_066</strain>
    </source>
</reference>
<dbReference type="SUPFAM" id="SSF55073">
    <property type="entry name" value="Nucleotide cyclase"/>
    <property type="match status" value="1"/>
</dbReference>
<evidence type="ECO:0000259" key="1">
    <source>
        <dbReference type="PROSITE" id="PS50125"/>
    </source>
</evidence>
<dbReference type="PROSITE" id="PS50125">
    <property type="entry name" value="GUANYLATE_CYCLASE_2"/>
    <property type="match status" value="1"/>
</dbReference>
<dbReference type="InterPro" id="IPR029787">
    <property type="entry name" value="Nucleotide_cyclase"/>
</dbReference>
<dbReference type="EMBL" id="VGLS01000770">
    <property type="protein sequence ID" value="MBM3226047.1"/>
    <property type="molecule type" value="Genomic_DNA"/>
</dbReference>
<dbReference type="Proteomes" id="UP000712673">
    <property type="component" value="Unassembled WGS sequence"/>
</dbReference>
<evidence type="ECO:0000313" key="3">
    <source>
        <dbReference type="Proteomes" id="UP000712673"/>
    </source>
</evidence>
<dbReference type="GO" id="GO:0004016">
    <property type="term" value="F:adenylate cyclase activity"/>
    <property type="evidence" value="ECO:0007669"/>
    <property type="project" value="UniProtKB-ARBA"/>
</dbReference>
<dbReference type="InterPro" id="IPR001054">
    <property type="entry name" value="A/G_cyclase"/>
</dbReference>
<dbReference type="Pfam" id="PF00211">
    <property type="entry name" value="Guanylate_cyc"/>
    <property type="match status" value="1"/>
</dbReference>
<gene>
    <name evidence="2" type="ORF">FJZ47_19945</name>
</gene>
<organism evidence="2 3">
    <name type="scientific">Tectimicrobiota bacterium</name>
    <dbReference type="NCBI Taxonomy" id="2528274"/>
    <lineage>
        <taxon>Bacteria</taxon>
        <taxon>Pseudomonadati</taxon>
        <taxon>Nitrospinota/Tectimicrobiota group</taxon>
        <taxon>Candidatus Tectimicrobiota</taxon>
    </lineage>
</organism>